<dbReference type="Pfam" id="PF00069">
    <property type="entry name" value="Pkinase"/>
    <property type="match status" value="1"/>
</dbReference>
<keyword evidence="6" id="KW-0067">ATP-binding</keyword>
<name>A0A8H5BX15_9AGAR</name>
<keyword evidence="5" id="KW-0418">Kinase</keyword>
<evidence type="ECO:0000259" key="10">
    <source>
        <dbReference type="PROSITE" id="PS50011"/>
    </source>
</evidence>
<organism evidence="11 12">
    <name type="scientific">Psilocybe cf. subviscida</name>
    <dbReference type="NCBI Taxonomy" id="2480587"/>
    <lineage>
        <taxon>Eukaryota</taxon>
        <taxon>Fungi</taxon>
        <taxon>Dikarya</taxon>
        <taxon>Basidiomycota</taxon>
        <taxon>Agaricomycotina</taxon>
        <taxon>Agaricomycetes</taxon>
        <taxon>Agaricomycetidae</taxon>
        <taxon>Agaricales</taxon>
        <taxon>Agaricineae</taxon>
        <taxon>Strophariaceae</taxon>
        <taxon>Psilocybe</taxon>
    </lineage>
</organism>
<dbReference type="AlphaFoldDB" id="A0A8H5BX15"/>
<dbReference type="InterPro" id="IPR000719">
    <property type="entry name" value="Prot_kinase_dom"/>
</dbReference>
<keyword evidence="12" id="KW-1185">Reference proteome</keyword>
<protein>
    <recommendedName>
        <fullName evidence="1">cAMP-dependent protein kinase</fullName>
        <ecNumber evidence="1">2.7.11.11</ecNumber>
    </recommendedName>
</protein>
<feature type="region of interest" description="Disordered" evidence="9">
    <location>
        <begin position="41"/>
        <end position="60"/>
    </location>
</feature>
<dbReference type="Gene3D" id="3.30.200.20">
    <property type="entry name" value="Phosphorylase Kinase, domain 1"/>
    <property type="match status" value="1"/>
</dbReference>
<feature type="region of interest" description="Disordered" evidence="9">
    <location>
        <begin position="1"/>
        <end position="21"/>
    </location>
</feature>
<keyword evidence="4" id="KW-0547">Nucleotide-binding</keyword>
<feature type="domain" description="Protein kinase" evidence="10">
    <location>
        <begin position="65"/>
        <end position="359"/>
    </location>
</feature>
<keyword evidence="2" id="KW-0723">Serine/threonine-protein kinase</keyword>
<accession>A0A8H5BX15</accession>
<dbReference type="PANTHER" id="PTHR24353">
    <property type="entry name" value="CYCLIC NUCLEOTIDE-DEPENDENT PROTEIN KINASE"/>
    <property type="match status" value="1"/>
</dbReference>
<dbReference type="InterPro" id="IPR008271">
    <property type="entry name" value="Ser/Thr_kinase_AS"/>
</dbReference>
<dbReference type="EMBL" id="JAACJJ010000001">
    <property type="protein sequence ID" value="KAF5330846.1"/>
    <property type="molecule type" value="Genomic_DNA"/>
</dbReference>
<comment type="catalytic activity">
    <reaction evidence="7">
        <text>L-threonyl-[protein] + ATP = O-phospho-L-threonyl-[protein] + ADP + H(+)</text>
        <dbReference type="Rhea" id="RHEA:46608"/>
        <dbReference type="Rhea" id="RHEA-COMP:11060"/>
        <dbReference type="Rhea" id="RHEA-COMP:11605"/>
        <dbReference type="ChEBI" id="CHEBI:15378"/>
        <dbReference type="ChEBI" id="CHEBI:30013"/>
        <dbReference type="ChEBI" id="CHEBI:30616"/>
        <dbReference type="ChEBI" id="CHEBI:61977"/>
        <dbReference type="ChEBI" id="CHEBI:456216"/>
        <dbReference type="EC" id="2.7.11.11"/>
    </reaction>
</comment>
<evidence type="ECO:0000313" key="12">
    <source>
        <dbReference type="Proteomes" id="UP000567179"/>
    </source>
</evidence>
<evidence type="ECO:0000256" key="8">
    <source>
        <dbReference type="ARBA" id="ARBA00047454"/>
    </source>
</evidence>
<keyword evidence="3" id="KW-0808">Transferase</keyword>
<proteinExistence type="predicted"/>
<evidence type="ECO:0000256" key="2">
    <source>
        <dbReference type="ARBA" id="ARBA00022527"/>
    </source>
</evidence>
<dbReference type="InterPro" id="IPR011009">
    <property type="entry name" value="Kinase-like_dom_sf"/>
</dbReference>
<dbReference type="Gene3D" id="1.10.510.10">
    <property type="entry name" value="Transferase(Phosphotransferase) domain 1"/>
    <property type="match status" value="1"/>
</dbReference>
<evidence type="ECO:0000313" key="11">
    <source>
        <dbReference type="EMBL" id="KAF5330846.1"/>
    </source>
</evidence>
<evidence type="ECO:0000256" key="5">
    <source>
        <dbReference type="ARBA" id="ARBA00022777"/>
    </source>
</evidence>
<sequence>MPPTRSSPAHRPTPVVAKPLGSLSDPFRQIYHARYMPLFRNPYTNRQPDSRPKDPRPPALNLRDLECQRVLGKGQSQVLLVRNTRRTHAMDIPASFALKAIRRKMVRDKPISRLSKPLEDACDPFLQRRRKREIEEHHSAVNLERKALSLLDWSPFVTGLIDCYHDSQALYMALEYVPGGTLRSILQNCGGPLKSDVASFYLANILCALDHIRAQGITHRDIKPANILVGLDGYLVLTDFGSAAKHNDSVTPWKDIGTPYYMAPEMSLDSPYDPQDAPYALDIWATGCVLYEMVAGQIAFSESTVIRTYYASLQGVKWPSDFRLGQNVKDLTEQMLIVDTPSDRIGVSDIDEIFGHPWLEKLTKVKVMEKKYFAPYRLPPYQEPSETWHTTSLPKQSHFPGLTICNVPTLLAHDDRFPRRPECY</sequence>
<comment type="catalytic activity">
    <reaction evidence="8">
        <text>L-seryl-[protein] + ATP = O-phospho-L-seryl-[protein] + ADP + H(+)</text>
        <dbReference type="Rhea" id="RHEA:17989"/>
        <dbReference type="Rhea" id="RHEA-COMP:9863"/>
        <dbReference type="Rhea" id="RHEA-COMP:11604"/>
        <dbReference type="ChEBI" id="CHEBI:15378"/>
        <dbReference type="ChEBI" id="CHEBI:29999"/>
        <dbReference type="ChEBI" id="CHEBI:30616"/>
        <dbReference type="ChEBI" id="CHEBI:83421"/>
        <dbReference type="ChEBI" id="CHEBI:456216"/>
        <dbReference type="EC" id="2.7.11.11"/>
    </reaction>
</comment>
<dbReference type="SMART" id="SM00220">
    <property type="entry name" value="S_TKc"/>
    <property type="match status" value="1"/>
</dbReference>
<dbReference type="OrthoDB" id="10252171at2759"/>
<evidence type="ECO:0000256" key="1">
    <source>
        <dbReference type="ARBA" id="ARBA00012444"/>
    </source>
</evidence>
<reference evidence="11 12" key="1">
    <citation type="journal article" date="2020" name="ISME J.">
        <title>Uncovering the hidden diversity of litter-decomposition mechanisms in mushroom-forming fungi.</title>
        <authorList>
            <person name="Floudas D."/>
            <person name="Bentzer J."/>
            <person name="Ahren D."/>
            <person name="Johansson T."/>
            <person name="Persson P."/>
            <person name="Tunlid A."/>
        </authorList>
    </citation>
    <scope>NUCLEOTIDE SEQUENCE [LARGE SCALE GENOMIC DNA]</scope>
    <source>
        <strain evidence="11 12">CBS 101986</strain>
    </source>
</reference>
<dbReference type="GO" id="GO:0005524">
    <property type="term" value="F:ATP binding"/>
    <property type="evidence" value="ECO:0007669"/>
    <property type="project" value="UniProtKB-KW"/>
</dbReference>
<dbReference type="PROSITE" id="PS00108">
    <property type="entry name" value="PROTEIN_KINASE_ST"/>
    <property type="match status" value="1"/>
</dbReference>
<dbReference type="SUPFAM" id="SSF56112">
    <property type="entry name" value="Protein kinase-like (PK-like)"/>
    <property type="match status" value="1"/>
</dbReference>
<gene>
    <name evidence="11" type="ORF">D9619_005473</name>
</gene>
<dbReference type="PROSITE" id="PS50011">
    <property type="entry name" value="PROTEIN_KINASE_DOM"/>
    <property type="match status" value="1"/>
</dbReference>
<evidence type="ECO:0000256" key="3">
    <source>
        <dbReference type="ARBA" id="ARBA00022679"/>
    </source>
</evidence>
<evidence type="ECO:0000256" key="7">
    <source>
        <dbReference type="ARBA" id="ARBA00047292"/>
    </source>
</evidence>
<dbReference type="Proteomes" id="UP000567179">
    <property type="component" value="Unassembled WGS sequence"/>
</dbReference>
<evidence type="ECO:0000256" key="4">
    <source>
        <dbReference type="ARBA" id="ARBA00022741"/>
    </source>
</evidence>
<evidence type="ECO:0000256" key="6">
    <source>
        <dbReference type="ARBA" id="ARBA00022840"/>
    </source>
</evidence>
<dbReference type="EC" id="2.7.11.11" evidence="1"/>
<comment type="caution">
    <text evidence="11">The sequence shown here is derived from an EMBL/GenBank/DDBJ whole genome shotgun (WGS) entry which is preliminary data.</text>
</comment>
<dbReference type="GO" id="GO:0004691">
    <property type="term" value="F:cAMP-dependent protein kinase activity"/>
    <property type="evidence" value="ECO:0007669"/>
    <property type="project" value="UniProtKB-EC"/>
</dbReference>
<evidence type="ECO:0000256" key="9">
    <source>
        <dbReference type="SAM" id="MobiDB-lite"/>
    </source>
</evidence>